<keyword evidence="1" id="KW-0812">Transmembrane</keyword>
<dbReference type="GO" id="GO:0004674">
    <property type="term" value="F:protein serine/threonine kinase activity"/>
    <property type="evidence" value="ECO:0007669"/>
    <property type="project" value="TreeGrafter"/>
</dbReference>
<keyword evidence="1" id="KW-0472">Membrane</keyword>
<protein>
    <recommendedName>
        <fullName evidence="2">Protein kinase domain-containing protein</fullName>
    </recommendedName>
</protein>
<dbReference type="EMBL" id="VAUV01000005">
    <property type="protein sequence ID" value="TLD71521.1"/>
    <property type="molecule type" value="Genomic_DNA"/>
</dbReference>
<keyword evidence="1" id="KW-1133">Transmembrane helix</keyword>
<keyword evidence="4" id="KW-1185">Reference proteome</keyword>
<dbReference type="OrthoDB" id="174730at2"/>
<dbReference type="SUPFAM" id="SSF48452">
    <property type="entry name" value="TPR-like"/>
    <property type="match status" value="1"/>
</dbReference>
<dbReference type="Gene3D" id="1.25.40.10">
    <property type="entry name" value="Tetratricopeptide repeat domain"/>
    <property type="match status" value="2"/>
</dbReference>
<proteinExistence type="predicted"/>
<dbReference type="Gene3D" id="1.10.510.10">
    <property type="entry name" value="Transferase(Phosphotransferase) domain 1"/>
    <property type="match status" value="1"/>
</dbReference>
<dbReference type="InterPro" id="IPR051681">
    <property type="entry name" value="Ser/Thr_Kinases-Pseudokinases"/>
</dbReference>
<dbReference type="PANTHER" id="PTHR44329">
    <property type="entry name" value="SERINE/THREONINE-PROTEIN KINASE TNNI3K-RELATED"/>
    <property type="match status" value="1"/>
</dbReference>
<name>A0A5R8KH04_9BACT</name>
<evidence type="ECO:0000256" key="1">
    <source>
        <dbReference type="SAM" id="Phobius"/>
    </source>
</evidence>
<dbReference type="InterPro" id="IPR000719">
    <property type="entry name" value="Prot_kinase_dom"/>
</dbReference>
<feature type="transmembrane region" description="Helical" evidence="1">
    <location>
        <begin position="321"/>
        <end position="343"/>
    </location>
</feature>
<evidence type="ECO:0000313" key="4">
    <source>
        <dbReference type="Proteomes" id="UP000306196"/>
    </source>
</evidence>
<dbReference type="PROSITE" id="PS50011">
    <property type="entry name" value="PROTEIN_KINASE_DOM"/>
    <property type="match status" value="1"/>
</dbReference>
<dbReference type="Gene3D" id="3.30.200.20">
    <property type="entry name" value="Phosphorylase Kinase, domain 1"/>
    <property type="match status" value="1"/>
</dbReference>
<dbReference type="AlphaFoldDB" id="A0A5R8KH04"/>
<dbReference type="InterPro" id="IPR011009">
    <property type="entry name" value="Kinase-like_dom_sf"/>
</dbReference>
<dbReference type="PANTHER" id="PTHR44329:SF289">
    <property type="entry name" value="SERINE_THREONINE-PROTEIN KINASE VIK"/>
    <property type="match status" value="1"/>
</dbReference>
<organism evidence="3 4">
    <name type="scientific">Phragmitibacter flavus</name>
    <dbReference type="NCBI Taxonomy" id="2576071"/>
    <lineage>
        <taxon>Bacteria</taxon>
        <taxon>Pseudomonadati</taxon>
        <taxon>Verrucomicrobiota</taxon>
        <taxon>Verrucomicrobiia</taxon>
        <taxon>Verrucomicrobiales</taxon>
        <taxon>Verrucomicrobiaceae</taxon>
        <taxon>Phragmitibacter</taxon>
    </lineage>
</organism>
<comment type="caution">
    <text evidence="3">The sequence shown here is derived from an EMBL/GenBank/DDBJ whole genome shotgun (WGS) entry which is preliminary data.</text>
</comment>
<dbReference type="RefSeq" id="WP_138085734.1">
    <property type="nucleotide sequence ID" value="NZ_VAUV01000005.1"/>
</dbReference>
<accession>A0A5R8KH04</accession>
<evidence type="ECO:0000313" key="3">
    <source>
        <dbReference type="EMBL" id="TLD71521.1"/>
    </source>
</evidence>
<evidence type="ECO:0000259" key="2">
    <source>
        <dbReference type="PROSITE" id="PS50011"/>
    </source>
</evidence>
<dbReference type="SUPFAM" id="SSF56112">
    <property type="entry name" value="Protein kinase-like (PK-like)"/>
    <property type="match status" value="1"/>
</dbReference>
<feature type="domain" description="Protein kinase" evidence="2">
    <location>
        <begin position="9"/>
        <end position="322"/>
    </location>
</feature>
<dbReference type="GO" id="GO:0005524">
    <property type="term" value="F:ATP binding"/>
    <property type="evidence" value="ECO:0007669"/>
    <property type="project" value="InterPro"/>
</dbReference>
<gene>
    <name evidence="3" type="ORF">FEM03_08335</name>
</gene>
<dbReference type="Proteomes" id="UP000306196">
    <property type="component" value="Unassembled WGS sequence"/>
</dbReference>
<dbReference type="InterPro" id="IPR011990">
    <property type="entry name" value="TPR-like_helical_dom_sf"/>
</dbReference>
<dbReference type="Pfam" id="PF00069">
    <property type="entry name" value="Pkinase"/>
    <property type="match status" value="1"/>
</dbReference>
<reference evidence="3 4" key="1">
    <citation type="submission" date="2019-05" db="EMBL/GenBank/DDBJ databases">
        <title>Verrucobacter flavum gen. nov., sp. nov. a new member of the family Verrucomicrobiaceae.</title>
        <authorList>
            <person name="Szuroczki S."/>
            <person name="Abbaszade G."/>
            <person name="Szabo A."/>
            <person name="Felfoldi T."/>
            <person name="Schumann P."/>
            <person name="Boka K."/>
            <person name="Keki Z."/>
            <person name="Toumi M."/>
            <person name="Toth E."/>
        </authorList>
    </citation>
    <scope>NUCLEOTIDE SEQUENCE [LARGE SCALE GENOMIC DNA]</scope>
    <source>
        <strain evidence="3 4">MG-N-17</strain>
    </source>
</reference>
<sequence>MSLPKIAGLELQELIGSGSCGAVYRAVSASTHEECAVKVFSSMSINRKLLSIVLNGMQSMPEHPGLLRPVMFNFDQSPYFCAMPLVGFMTTDGSGKKVWDTPTLETCCGKVAAGEAWRYLYEVCDAMAWLHKHNLVHCNLKPCNVLLENSETSATRITDPLQGWIQGIHHFEVTDHFMHVPPEQVDTPDQLAVNGSRWDVYAFGVLAYRLLNGKFPRAGEVYEVEMQKVKASNGMGALDGKAVMAAVKAQKTVEWPAAPVDKWDARRREVIDGCLMLEMNDRWADLREVMREFEKLEADFLLEDAREKIEIEKVRQARKVWLLRSAAMVLGAAFVVAVVYGSYRYFSTLDRAKEAESTIVENAADHLNQVTALETTNIDLSQAKQQAEEAKRVADANLQMSQVAVDNLLTQILELPTGLGLDSGLSDKPIADALSFYEKERENFKDNEALLPERARNYFNSAQLLMRQQKRAEALSFFQQAREVLLELLSKEPGHVDVPRRQALLGKTCRWLGAFRAEDGLRSEALAMFRESVQYLQPALAADPGNRATREETATAFYELGKRLRRDGDTGSAVEALNNVPIILAKEHLPDDALSEIEQFLVARSQIEQALALRDKGEVDESMRVLFDAMEVMVKLVEKAAPNNKEQALTLAEAYVEFGGVISGKLGSSDAKEAQTEAQAILMELLRVHPQWAEARFLLAKSYGEVAGLERNEGHGPEALRRQTTAVQTLAELSRDNPENTRFLVELARQQGQHAQMLCELGKAKDGVALVSEAVTALEGLIDQRSDALDELDRKTCGVLLAQLLGIRGYAGETAKDMELAKSSFAKASEQWQAMETKHGKEDVIEQGLEWTAGKLKSLK</sequence>